<dbReference type="PANTHER" id="PTHR13018">
    <property type="entry name" value="PROBABLE MEMBRANE PROTEIN DUF221-RELATED"/>
    <property type="match status" value="1"/>
</dbReference>
<feature type="transmembrane region" description="Helical" evidence="7">
    <location>
        <begin position="58"/>
        <end position="75"/>
    </location>
</feature>
<evidence type="ECO:0000256" key="7">
    <source>
        <dbReference type="SAM" id="Phobius"/>
    </source>
</evidence>
<dbReference type="InterPro" id="IPR045122">
    <property type="entry name" value="Csc1-like"/>
</dbReference>
<feature type="domain" description="CSC1/OSCA1-like cytosolic" evidence="10">
    <location>
        <begin position="236"/>
        <end position="340"/>
    </location>
</feature>
<keyword evidence="4 7" id="KW-0812">Transmembrane</keyword>
<gene>
    <name evidence="11" type="ORF">CDEB00056_LOCUS15304</name>
</gene>
<dbReference type="Pfam" id="PF14703">
    <property type="entry name" value="PHM7_cyt"/>
    <property type="match status" value="1"/>
</dbReference>
<protein>
    <recommendedName>
        <fullName evidence="12">CSC1/OSCA1-like 7TM region domain-containing protein</fullName>
    </recommendedName>
</protein>
<evidence type="ECO:0000259" key="10">
    <source>
        <dbReference type="Pfam" id="PF14703"/>
    </source>
</evidence>
<proteinExistence type="inferred from homology"/>
<feature type="transmembrane region" description="Helical" evidence="7">
    <location>
        <begin position="533"/>
        <end position="557"/>
    </location>
</feature>
<dbReference type="EMBL" id="HBIO01019894">
    <property type="protein sequence ID" value="CAE0470451.1"/>
    <property type="molecule type" value="Transcribed_RNA"/>
</dbReference>
<evidence type="ECO:0000256" key="1">
    <source>
        <dbReference type="ARBA" id="ARBA00004141"/>
    </source>
</evidence>
<feature type="domain" description="CSC1/OSCA1-like N-terminal transmembrane" evidence="9">
    <location>
        <begin position="55"/>
        <end position="216"/>
    </location>
</feature>
<feature type="transmembrane region" description="Helical" evidence="7">
    <location>
        <begin position="195"/>
        <end position="214"/>
    </location>
</feature>
<evidence type="ECO:0008006" key="12">
    <source>
        <dbReference type="Google" id="ProtNLM"/>
    </source>
</evidence>
<evidence type="ECO:0000256" key="3">
    <source>
        <dbReference type="ARBA" id="ARBA00022448"/>
    </source>
</evidence>
<evidence type="ECO:0000256" key="6">
    <source>
        <dbReference type="ARBA" id="ARBA00023136"/>
    </source>
</evidence>
<dbReference type="GO" id="GO:0005886">
    <property type="term" value="C:plasma membrane"/>
    <property type="evidence" value="ECO:0007669"/>
    <property type="project" value="TreeGrafter"/>
</dbReference>
<feature type="transmembrane region" description="Helical" evidence="7">
    <location>
        <begin position="621"/>
        <end position="640"/>
    </location>
</feature>
<reference evidence="11" key="1">
    <citation type="submission" date="2021-01" db="EMBL/GenBank/DDBJ databases">
        <authorList>
            <person name="Corre E."/>
            <person name="Pelletier E."/>
            <person name="Niang G."/>
            <person name="Scheremetjew M."/>
            <person name="Finn R."/>
            <person name="Kale V."/>
            <person name="Holt S."/>
            <person name="Cochrane G."/>
            <person name="Meng A."/>
            <person name="Brown T."/>
            <person name="Cohen L."/>
        </authorList>
    </citation>
    <scope>NUCLEOTIDE SEQUENCE</scope>
    <source>
        <strain evidence="11">MM31A-1</strain>
    </source>
</reference>
<feature type="domain" description="CSC1/OSCA1-like 7TM region" evidence="8">
    <location>
        <begin position="534"/>
        <end position="811"/>
    </location>
</feature>
<evidence type="ECO:0000256" key="4">
    <source>
        <dbReference type="ARBA" id="ARBA00022692"/>
    </source>
</evidence>
<evidence type="ECO:0000256" key="5">
    <source>
        <dbReference type="ARBA" id="ARBA00022989"/>
    </source>
</evidence>
<dbReference type="Pfam" id="PF13967">
    <property type="entry name" value="RSN1_TM"/>
    <property type="match status" value="1"/>
</dbReference>
<organism evidence="11">
    <name type="scientific">Chaetoceros debilis</name>
    <dbReference type="NCBI Taxonomy" id="122233"/>
    <lineage>
        <taxon>Eukaryota</taxon>
        <taxon>Sar</taxon>
        <taxon>Stramenopiles</taxon>
        <taxon>Ochrophyta</taxon>
        <taxon>Bacillariophyta</taxon>
        <taxon>Coscinodiscophyceae</taxon>
        <taxon>Chaetocerotophycidae</taxon>
        <taxon>Chaetocerotales</taxon>
        <taxon>Chaetocerotaceae</taxon>
        <taxon>Chaetoceros</taxon>
    </lineage>
</organism>
<evidence type="ECO:0000259" key="9">
    <source>
        <dbReference type="Pfam" id="PF13967"/>
    </source>
</evidence>
<dbReference type="InterPro" id="IPR027815">
    <property type="entry name" value="CSC1/OSCA1-like_cyt"/>
</dbReference>
<keyword evidence="6 7" id="KW-0472">Membrane</keyword>
<keyword evidence="5 7" id="KW-1133">Transmembrane helix</keyword>
<keyword evidence="3" id="KW-0813">Transport</keyword>
<evidence type="ECO:0000259" key="8">
    <source>
        <dbReference type="Pfam" id="PF02714"/>
    </source>
</evidence>
<dbReference type="Pfam" id="PF02714">
    <property type="entry name" value="RSN1_7TM"/>
    <property type="match status" value="1"/>
</dbReference>
<feature type="transmembrane region" description="Helical" evidence="7">
    <location>
        <begin position="577"/>
        <end position="601"/>
    </location>
</feature>
<accession>A0A7S3VCA8</accession>
<sequence>MTYSAIDAIGMDMDMNLDMNMNMDMNTIDSRYLTVDSQIDPVPDTVTPTQLIADTFKIYGSIFAICFTIFIFLRLKFPLTYTYNSQLLSQVTPLASDASVQSGIIIAWIPKIFRYTDDELFEHCGMSAVVYLRFLLLGVKISAVGVLNSVYLFPVDMYGCNSSSSSGGNEEECVNLEDVIDRMSLGHVSSGSPSLIATTVAAYIVFGSALYLIYKEFEWYRTYRHKFCVNPQPDNYSIYVEHIPIDFRNDASLQGYFESIFSAEDVVEARVALDIRNLDKKVALRKKAIEKLEHAVNVRDVKGYEPSHLTSLGEKVQSIPIYAKELDSLNREIADAILSIENAGKGGDLEEAEVEDSGTLSIPNSIAGDHLSHATVDHLGPLDLRHDELEHSEKENGQEDQGLDQEQTNYSPIMMVGKGLVGSAQKVGKGVVGSAQIVGKGVVGSAQMVGKGVGKSVVDTAQLAGKLLGGSQDGRVLDAGFVTFSTLLVKNQALQVLHSETPFTFDVKDAPPPKDIIWSNVGKAHKEQQIGHLLAQVMTVATCLFWTIPVAFVSSLSEVESLQDLIPGLEKAIEKNPWLASFLGQLSPIMLVVLTSLLPMILKIYCKHEGHIGENSLNASLLSKLASFMIIQVFFVQALSGSLFQSLEDMIKTTNFSAIIDLLATSVPGQVKSFIQYVQVQNLLGCSIELLRVKRVVMALIRKRIGPRLTEKERNSPFMGILPMIEPDKMEYPTLLAQMVLYFMINLVYSCIAPIMSYFTLLAFGILSLTYRHQLIFTYSRDNEDGGALWPSMINLLILCIYMSEFTLLGILTLKKGAIAATLMSPLIILSFIFILYVRQQHFKVAEYAPSTVCRAKDNSNRDNLIDTASFLRDQFLQPSLKEKESRIPENFSDYDVQLVLEASVHEF</sequence>
<dbReference type="InterPro" id="IPR032880">
    <property type="entry name" value="CSC1/OSCA1-like_N"/>
</dbReference>
<dbReference type="InterPro" id="IPR003864">
    <property type="entry name" value="CSC1/OSCA1-like_7TM"/>
</dbReference>
<feature type="transmembrane region" description="Helical" evidence="7">
    <location>
        <begin position="740"/>
        <end position="767"/>
    </location>
</feature>
<name>A0A7S3VCA8_9STRA</name>
<comment type="similarity">
    <text evidence="2">Belongs to the CSC1 (TC 1.A.17) family.</text>
</comment>
<feature type="transmembrane region" description="Helical" evidence="7">
    <location>
        <begin position="818"/>
        <end position="838"/>
    </location>
</feature>
<feature type="transmembrane region" description="Helical" evidence="7">
    <location>
        <begin position="788"/>
        <end position="812"/>
    </location>
</feature>
<evidence type="ECO:0000313" key="11">
    <source>
        <dbReference type="EMBL" id="CAE0470451.1"/>
    </source>
</evidence>
<feature type="transmembrane region" description="Helical" evidence="7">
    <location>
        <begin position="130"/>
        <end position="153"/>
    </location>
</feature>
<dbReference type="GO" id="GO:0005227">
    <property type="term" value="F:calcium-activated cation channel activity"/>
    <property type="evidence" value="ECO:0007669"/>
    <property type="project" value="InterPro"/>
</dbReference>
<dbReference type="PANTHER" id="PTHR13018:SF5">
    <property type="entry name" value="RE44586P"/>
    <property type="match status" value="1"/>
</dbReference>
<comment type="subcellular location">
    <subcellularLocation>
        <location evidence="1">Membrane</location>
        <topology evidence="1">Multi-pass membrane protein</topology>
    </subcellularLocation>
</comment>
<evidence type="ECO:0000256" key="2">
    <source>
        <dbReference type="ARBA" id="ARBA00007779"/>
    </source>
</evidence>
<dbReference type="AlphaFoldDB" id="A0A7S3VCA8"/>